<evidence type="ECO:0008006" key="4">
    <source>
        <dbReference type="Google" id="ProtNLM"/>
    </source>
</evidence>
<organism evidence="2 3">
    <name type="scientific">Pirellulimonas nuda</name>
    <dbReference type="NCBI Taxonomy" id="2528009"/>
    <lineage>
        <taxon>Bacteria</taxon>
        <taxon>Pseudomonadati</taxon>
        <taxon>Planctomycetota</taxon>
        <taxon>Planctomycetia</taxon>
        <taxon>Pirellulales</taxon>
        <taxon>Lacipirellulaceae</taxon>
        <taxon>Pirellulimonas</taxon>
    </lineage>
</organism>
<dbReference type="Gene3D" id="3.40.50.410">
    <property type="entry name" value="von Willebrand factor, type A domain"/>
    <property type="match status" value="1"/>
</dbReference>
<proteinExistence type="predicted"/>
<dbReference type="OrthoDB" id="9766126at2"/>
<evidence type="ECO:0000313" key="2">
    <source>
        <dbReference type="EMBL" id="QDU88179.1"/>
    </source>
</evidence>
<evidence type="ECO:0000256" key="1">
    <source>
        <dbReference type="SAM" id="Coils"/>
    </source>
</evidence>
<evidence type="ECO:0000313" key="3">
    <source>
        <dbReference type="Proteomes" id="UP000317429"/>
    </source>
</evidence>
<keyword evidence="3" id="KW-1185">Reference proteome</keyword>
<feature type="coiled-coil region" evidence="1">
    <location>
        <begin position="183"/>
        <end position="210"/>
    </location>
</feature>
<name>A0A518D9M0_9BACT</name>
<keyword evidence="1" id="KW-0175">Coiled coil</keyword>
<dbReference type="InterPro" id="IPR036465">
    <property type="entry name" value="vWFA_dom_sf"/>
</dbReference>
<dbReference type="EMBL" id="CP036291">
    <property type="protein sequence ID" value="QDU88179.1"/>
    <property type="molecule type" value="Genomic_DNA"/>
</dbReference>
<dbReference type="RefSeq" id="WP_145282816.1">
    <property type="nucleotide sequence ID" value="NZ_CP036291.1"/>
</dbReference>
<gene>
    <name evidence="2" type="ORF">Pla175_15500</name>
</gene>
<dbReference type="KEGG" id="pnd:Pla175_15500"/>
<dbReference type="SUPFAM" id="SSF53300">
    <property type="entry name" value="vWA-like"/>
    <property type="match status" value="1"/>
</dbReference>
<dbReference type="CDD" id="cd00198">
    <property type="entry name" value="vWFA"/>
    <property type="match status" value="1"/>
</dbReference>
<accession>A0A518D9M0</accession>
<protein>
    <recommendedName>
        <fullName evidence="4">VWFA domain-containing protein</fullName>
    </recommendedName>
</protein>
<sequence>MADRNNLGGVIHTYQKYDPARFPSPTEEPPDLVSAAFEHMLMFGEGRELSEEELARAVRLDPSQIAGLGPSIEALRAMLEERKRKILERYETRSVRKRAAKAFRKQAAETEAPKQHRDRFHHAVQSEQLRDMERLWYAAGDDQGSFARGLVRVLERLGEKYEIEELVARYAFTGNQSLTVAEAIAVKEELDKIEELLKQLEEAAKTAQIGLIDMELLAEFAQPGDVQQLSTLQQQVQDYLREAAERQGLEHSGRNFRLTPQAYRVFQGKLLSRLFSDLQASRTGRHQGPVVGEGAVETQSTKAYEFGDSIANMDLVSTITNTVIRSKKNAEEASTFALHPDDLLIHRTRNTPKCATAVVMDMSGSMRYDGQYINVKRMALALEGLMRKEFPGDWLGFIEAFSFARVVERSKLVTLMPKPVTISNPVVRLRADMSNPDVSEQMVPPHFTNLQHGLSLARKMLSVQDTPNRQIVLITDGLPTAHFEGQELFLLYPPDPRTEEATMREGRLCQREGITINLFLLPSWSQTEEDVRFAYRLAESTTGRVFFTAGRDLDRYVVWDYVNRRREILA</sequence>
<dbReference type="Proteomes" id="UP000317429">
    <property type="component" value="Chromosome"/>
</dbReference>
<dbReference type="AlphaFoldDB" id="A0A518D9M0"/>
<reference evidence="2 3" key="1">
    <citation type="submission" date="2019-02" db="EMBL/GenBank/DDBJ databases">
        <title>Deep-cultivation of Planctomycetes and their phenomic and genomic characterization uncovers novel biology.</title>
        <authorList>
            <person name="Wiegand S."/>
            <person name="Jogler M."/>
            <person name="Boedeker C."/>
            <person name="Pinto D."/>
            <person name="Vollmers J."/>
            <person name="Rivas-Marin E."/>
            <person name="Kohn T."/>
            <person name="Peeters S.H."/>
            <person name="Heuer A."/>
            <person name="Rast P."/>
            <person name="Oberbeckmann S."/>
            <person name="Bunk B."/>
            <person name="Jeske O."/>
            <person name="Meyerdierks A."/>
            <person name="Storesund J.E."/>
            <person name="Kallscheuer N."/>
            <person name="Luecker S."/>
            <person name="Lage O.M."/>
            <person name="Pohl T."/>
            <person name="Merkel B.J."/>
            <person name="Hornburger P."/>
            <person name="Mueller R.-W."/>
            <person name="Bruemmer F."/>
            <person name="Labrenz M."/>
            <person name="Spormann A.M."/>
            <person name="Op den Camp H."/>
            <person name="Overmann J."/>
            <person name="Amann R."/>
            <person name="Jetten M.S.M."/>
            <person name="Mascher T."/>
            <person name="Medema M.H."/>
            <person name="Devos D.P."/>
            <person name="Kaster A.-K."/>
            <person name="Ovreas L."/>
            <person name="Rohde M."/>
            <person name="Galperin M.Y."/>
            <person name="Jogler C."/>
        </authorList>
    </citation>
    <scope>NUCLEOTIDE SEQUENCE [LARGE SCALE GENOMIC DNA]</scope>
    <source>
        <strain evidence="2 3">Pla175</strain>
    </source>
</reference>